<sequence length="74" mass="8493">MILYTMMPLDLVFPPEAEYEKHISMHYKGIPVEVIMDSHSSCRISRILSTNPAHFLDGNVQPGTSFSLWQENIQ</sequence>
<reference evidence="1 2" key="1">
    <citation type="submission" date="2018-08" db="EMBL/GenBank/DDBJ databases">
        <title>Bacillus chawlae sp. nov., Bacillus glennii sp. nov., and Bacillus saganii sp. nov. Isolated from the Vehicle Assembly Building at Kennedy Space Center where the Viking Spacecraft were Assembled.</title>
        <authorList>
            <person name="Seuylemezian A."/>
            <person name="Vaishampayan P."/>
        </authorList>
    </citation>
    <scope>NUCLEOTIDE SEQUENCE [LARGE SCALE GENOMIC DNA]</scope>
    <source>
        <strain evidence="1 2">V47-23a</strain>
    </source>
</reference>
<dbReference type="OrthoDB" id="1683573at2"/>
<dbReference type="RefSeq" id="WP_117325024.1">
    <property type="nucleotide sequence ID" value="NZ_QVTE01000005.1"/>
</dbReference>
<name>A0A372LUU6_9BACI</name>
<dbReference type="AlphaFoldDB" id="A0A372LUU6"/>
<protein>
    <submittedName>
        <fullName evidence="1">Ribonuclease</fullName>
    </submittedName>
</protein>
<comment type="caution">
    <text evidence="1">The sequence shown here is derived from an EMBL/GenBank/DDBJ whole genome shotgun (WGS) entry which is preliminary data.</text>
</comment>
<evidence type="ECO:0000313" key="2">
    <source>
        <dbReference type="Proteomes" id="UP000264541"/>
    </source>
</evidence>
<dbReference type="Pfam" id="PF14035">
    <property type="entry name" value="YlzJ"/>
    <property type="match status" value="1"/>
</dbReference>
<dbReference type="InterPro" id="IPR025619">
    <property type="entry name" value="YlzJ"/>
</dbReference>
<dbReference type="Proteomes" id="UP000264541">
    <property type="component" value="Unassembled WGS sequence"/>
</dbReference>
<gene>
    <name evidence="1" type="ORF">D0469_02195</name>
</gene>
<dbReference type="EMBL" id="QVTE01000005">
    <property type="protein sequence ID" value="RFU71344.1"/>
    <property type="molecule type" value="Genomic_DNA"/>
</dbReference>
<keyword evidence="2" id="KW-1185">Reference proteome</keyword>
<organism evidence="1 2">
    <name type="scientific">Peribacillus saganii</name>
    <dbReference type="NCBI Taxonomy" id="2303992"/>
    <lineage>
        <taxon>Bacteria</taxon>
        <taxon>Bacillati</taxon>
        <taxon>Bacillota</taxon>
        <taxon>Bacilli</taxon>
        <taxon>Bacillales</taxon>
        <taxon>Bacillaceae</taxon>
        <taxon>Peribacillus</taxon>
    </lineage>
</organism>
<proteinExistence type="predicted"/>
<accession>A0A372LUU6</accession>
<evidence type="ECO:0000313" key="1">
    <source>
        <dbReference type="EMBL" id="RFU71344.1"/>
    </source>
</evidence>